<dbReference type="SUPFAM" id="SSF54001">
    <property type="entry name" value="Cysteine proteinases"/>
    <property type="match status" value="1"/>
</dbReference>
<dbReference type="EMBL" id="VDMD01000002">
    <property type="protein sequence ID" value="TRM68028.1"/>
    <property type="molecule type" value="Genomic_DNA"/>
</dbReference>
<proteinExistence type="predicted"/>
<keyword evidence="2" id="KW-1185">Reference proteome</keyword>
<dbReference type="Proteomes" id="UP000320762">
    <property type="component" value="Unassembled WGS sequence"/>
</dbReference>
<organism evidence="1 2">
    <name type="scientific">Schizophyllum amplum</name>
    <dbReference type="NCBI Taxonomy" id="97359"/>
    <lineage>
        <taxon>Eukaryota</taxon>
        <taxon>Fungi</taxon>
        <taxon>Dikarya</taxon>
        <taxon>Basidiomycota</taxon>
        <taxon>Agaricomycotina</taxon>
        <taxon>Agaricomycetes</taxon>
        <taxon>Agaricomycetidae</taxon>
        <taxon>Agaricales</taxon>
        <taxon>Schizophyllaceae</taxon>
        <taxon>Schizophyllum</taxon>
    </lineage>
</organism>
<dbReference type="InterPro" id="IPR038765">
    <property type="entry name" value="Papain-like_cys_pep_sf"/>
</dbReference>
<dbReference type="Gene3D" id="3.30.2140.10">
    <property type="entry name" value="Arylamine N-acetyltransferase"/>
    <property type="match status" value="1"/>
</dbReference>
<sequence>MIPQLDGELAGGRLIKRVPSRFSEAEVTEYLAFIDYPNAANISPATFDASLENLALVVHKQLLHLPFSNLDVH</sequence>
<dbReference type="AlphaFoldDB" id="A0A550CTB1"/>
<protein>
    <submittedName>
        <fullName evidence="1">Uncharacterized protein</fullName>
    </submittedName>
</protein>
<gene>
    <name evidence="1" type="ORF">BD626DRAFT_480593</name>
</gene>
<accession>A0A550CTB1</accession>
<comment type="caution">
    <text evidence="1">The sequence shown here is derived from an EMBL/GenBank/DDBJ whole genome shotgun (WGS) entry which is preliminary data.</text>
</comment>
<dbReference type="OrthoDB" id="10260017at2759"/>
<evidence type="ECO:0000313" key="2">
    <source>
        <dbReference type="Proteomes" id="UP000320762"/>
    </source>
</evidence>
<name>A0A550CTB1_9AGAR</name>
<evidence type="ECO:0000313" key="1">
    <source>
        <dbReference type="EMBL" id="TRM68028.1"/>
    </source>
</evidence>
<reference evidence="1 2" key="1">
    <citation type="journal article" date="2019" name="New Phytol.">
        <title>Comparative genomics reveals unique wood-decay strategies and fruiting body development in the Schizophyllaceae.</title>
        <authorList>
            <person name="Almasi E."/>
            <person name="Sahu N."/>
            <person name="Krizsan K."/>
            <person name="Balint B."/>
            <person name="Kovacs G.M."/>
            <person name="Kiss B."/>
            <person name="Cseklye J."/>
            <person name="Drula E."/>
            <person name="Henrissat B."/>
            <person name="Nagy I."/>
            <person name="Chovatia M."/>
            <person name="Adam C."/>
            <person name="LaButti K."/>
            <person name="Lipzen A."/>
            <person name="Riley R."/>
            <person name="Grigoriev I.V."/>
            <person name="Nagy L.G."/>
        </authorList>
    </citation>
    <scope>NUCLEOTIDE SEQUENCE [LARGE SCALE GENOMIC DNA]</scope>
    <source>
        <strain evidence="1 2">NL-1724</strain>
    </source>
</reference>